<reference evidence="1 2" key="1">
    <citation type="journal article" date="2023" name="ACS Omega">
        <title>Identification of the Neoaspergillic Acid Biosynthesis Gene Cluster by Establishing an In Vitro CRISPR-Ribonucleoprotein Genetic System in Aspergillus melleus.</title>
        <authorList>
            <person name="Yuan B."/>
            <person name="Grau M.F."/>
            <person name="Murata R.M."/>
            <person name="Torok T."/>
            <person name="Venkateswaran K."/>
            <person name="Stajich J.E."/>
            <person name="Wang C.C.C."/>
        </authorList>
    </citation>
    <scope>NUCLEOTIDE SEQUENCE [LARGE SCALE GENOMIC DNA]</scope>
    <source>
        <strain evidence="1 2">IMV 1140</strain>
    </source>
</reference>
<sequence length="391" mass="43290">MQLLPALGALSCLPFTLALPHLQGRDSSGYVDWRNFKADGVNLGGWLVQESTIDTPWWGKYSLGEDDEWGICKRLGSQCAPLLEHRYATFITEADIDKLASVGVEVIRIPTTYAAWIKLPGSLLYSGNQLTYIKKISDYAIETYGMHVVLDLHSLPGGVNGLDIGEAVGHWDWFHNETALDYSLQTVDAVVDFIQSSSSPQSYTIAPINEPADSNQDMSVFGTPAALSDRGASWVLKYIQAVVERVAAVNPRIPIMFQGSFKPVNYWSGHFPSDTNIIFDVHNYYFSKPNATSANLPTYINSDARTKSGDGKFPVFVGEWSIQAAKNNSFALRERNFNAGVAAFRTHMQGSTYWTAKFTSNVTVDGQGTQGDYWNFEGLIDRGYVKQFGSK</sequence>
<dbReference type="EMBL" id="JAOPJF010000001">
    <property type="protein sequence ID" value="KAK1150280.1"/>
    <property type="molecule type" value="Genomic_DNA"/>
</dbReference>
<evidence type="ECO:0000313" key="1">
    <source>
        <dbReference type="EMBL" id="KAK1150280.1"/>
    </source>
</evidence>
<evidence type="ECO:0000313" key="2">
    <source>
        <dbReference type="Proteomes" id="UP001177260"/>
    </source>
</evidence>
<keyword evidence="2" id="KW-1185">Reference proteome</keyword>
<gene>
    <name evidence="1" type="ORF">N8T08_000182</name>
</gene>
<proteinExistence type="predicted"/>
<accession>A0ACC3BHN9</accession>
<name>A0ACC3BHN9_9EURO</name>
<dbReference type="Proteomes" id="UP001177260">
    <property type="component" value="Unassembled WGS sequence"/>
</dbReference>
<comment type="caution">
    <text evidence="1">The sequence shown here is derived from an EMBL/GenBank/DDBJ whole genome shotgun (WGS) entry which is preliminary data.</text>
</comment>
<organism evidence="1 2">
    <name type="scientific">Aspergillus melleus</name>
    <dbReference type="NCBI Taxonomy" id="138277"/>
    <lineage>
        <taxon>Eukaryota</taxon>
        <taxon>Fungi</taxon>
        <taxon>Dikarya</taxon>
        <taxon>Ascomycota</taxon>
        <taxon>Pezizomycotina</taxon>
        <taxon>Eurotiomycetes</taxon>
        <taxon>Eurotiomycetidae</taxon>
        <taxon>Eurotiales</taxon>
        <taxon>Aspergillaceae</taxon>
        <taxon>Aspergillus</taxon>
        <taxon>Aspergillus subgen. Circumdati</taxon>
    </lineage>
</organism>
<protein>
    <submittedName>
        <fullName evidence="1">Uncharacterized protein</fullName>
    </submittedName>
</protein>